<dbReference type="EMBL" id="CP163435">
    <property type="protein sequence ID" value="XDQ24372.1"/>
    <property type="molecule type" value="Genomic_DNA"/>
</dbReference>
<dbReference type="RefSeq" id="WP_369230956.1">
    <property type="nucleotide sequence ID" value="NZ_CP163435.1"/>
</dbReference>
<dbReference type="PANTHER" id="PTHR48228">
    <property type="entry name" value="SUCCINYL-COA--D-CITRAMALATE COA-TRANSFERASE"/>
    <property type="match status" value="1"/>
</dbReference>
<dbReference type="InterPro" id="IPR003673">
    <property type="entry name" value="CoA-Trfase_fam_III"/>
</dbReference>
<dbReference type="InterPro" id="IPR023606">
    <property type="entry name" value="CoA-Trfase_III_dom_1_sf"/>
</dbReference>
<dbReference type="Gene3D" id="3.40.50.10540">
    <property type="entry name" value="Crotonobetainyl-coa:carnitine coa-transferase, domain 1"/>
    <property type="match status" value="1"/>
</dbReference>
<sequence length="452" mass="46396">MTDDPAEPVRRWLRSLGDSPLLPPAAAATGCPLMDWAASGAMELTGQADGPPVLSPGPMAALLRETGAALAHLAGRPHLIDLALVLSGRAGAMNLTRRGRTSAGGATRLLRASDGWCAVTLSRPHDLELVPAMLGRPDVTAPWQELTTAVRGAKASEFADHVRMFGVPAAALPAEPPPVASPWQAFTIAAPDGDVKLEGALVVDLSSLWAGPLCARVLGLAGARVIKVESTRRPDGARAGNRRFYDWLHAGHESVAVDFTLPEGRAALADLVRAADVVIEASRPRALAQLGLAPEGLDHRAGKVWVSITGYGRSHPERVAFGDDAAVAGGLVGRSADGEPVFCADAVADPLTGLVAALGAMGALACGGGQLIDVSMRNVAAAFAAARPADHGPHPVRTAAAGTVVECPALGRTQKVLPPRAPVPEGTAAEMGADTARILNQGTGLRGRAVPR</sequence>
<dbReference type="GO" id="GO:0016740">
    <property type="term" value="F:transferase activity"/>
    <property type="evidence" value="ECO:0007669"/>
    <property type="project" value="UniProtKB-KW"/>
</dbReference>
<keyword evidence="1" id="KW-0808">Transferase</keyword>
<organism evidence="1">
    <name type="scientific">Streptomyces sp. R21</name>
    <dbReference type="NCBI Taxonomy" id="3238627"/>
    <lineage>
        <taxon>Bacteria</taxon>
        <taxon>Bacillati</taxon>
        <taxon>Actinomycetota</taxon>
        <taxon>Actinomycetes</taxon>
        <taxon>Kitasatosporales</taxon>
        <taxon>Streptomycetaceae</taxon>
        <taxon>Streptomyces</taxon>
    </lineage>
</organism>
<gene>
    <name evidence="1" type="ORF">AB5J56_06515</name>
</gene>
<accession>A0AB39P1I5</accession>
<reference evidence="1" key="1">
    <citation type="submission" date="2024-07" db="EMBL/GenBank/DDBJ databases">
        <authorList>
            <person name="Yu S.T."/>
        </authorList>
    </citation>
    <scope>NUCLEOTIDE SEQUENCE</scope>
    <source>
        <strain evidence="1">R21</strain>
    </source>
</reference>
<dbReference type="PANTHER" id="PTHR48228:SF5">
    <property type="entry name" value="ALPHA-METHYLACYL-COA RACEMASE"/>
    <property type="match status" value="1"/>
</dbReference>
<dbReference type="SUPFAM" id="SSF89796">
    <property type="entry name" value="CoA-transferase family III (CaiB/BaiF)"/>
    <property type="match status" value="2"/>
</dbReference>
<dbReference type="Pfam" id="PF02515">
    <property type="entry name" value="CoA_transf_3"/>
    <property type="match status" value="1"/>
</dbReference>
<protein>
    <submittedName>
        <fullName evidence="1">CoA transferase</fullName>
    </submittedName>
</protein>
<proteinExistence type="predicted"/>
<dbReference type="InterPro" id="IPR050509">
    <property type="entry name" value="CoA-transferase_III"/>
</dbReference>
<evidence type="ECO:0000313" key="1">
    <source>
        <dbReference type="EMBL" id="XDQ24372.1"/>
    </source>
</evidence>
<dbReference type="AlphaFoldDB" id="A0AB39P1I5"/>
<name>A0AB39P1I5_9ACTN</name>